<keyword evidence="11" id="KW-1185">Reference proteome</keyword>
<dbReference type="OrthoDB" id="8556356at2"/>
<comment type="caution">
    <text evidence="10">The sequence shown here is derived from an EMBL/GenBank/DDBJ whole genome shotgun (WGS) entry which is preliminary data.</text>
</comment>
<protein>
    <submittedName>
        <fullName evidence="10">Phospholipid carrier-dependent glycosyltransferase</fullName>
    </submittedName>
</protein>
<evidence type="ECO:0000256" key="7">
    <source>
        <dbReference type="ARBA" id="ARBA00023136"/>
    </source>
</evidence>
<feature type="transmembrane region" description="Helical" evidence="9">
    <location>
        <begin position="429"/>
        <end position="448"/>
    </location>
</feature>
<feature type="transmembrane region" description="Helical" evidence="9">
    <location>
        <begin position="460"/>
        <end position="482"/>
    </location>
</feature>
<dbReference type="Proteomes" id="UP000280434">
    <property type="component" value="Unassembled WGS sequence"/>
</dbReference>
<sequence>MGSHGHAPAAERTIARAWFWPRLRAWLIMLALVCAYVLPGTLGHDPWKQDETYTFGIIQHMLETGDWVVPTNAGQPFVEKPPLYDWVAASLAWAGGDVLPLHDAARLASALFTLLTLACVARLARQATGARSWSDMRVLGMLALFAGTLLVVKHSHDMMTDVALMAGTALGFCGLFELVTILRRDRADTDRKAADVAALMLGVGVGIAFMTKGLFLPLVFGATVCALPIIDPACRSRAFVRALALAALAFAPFALVWPIAFYCRSSELFKVWFWDNNIGRFFGFSVPQLGSENDKPLFIWRVLLTAGFPVGPLALAALAGGAWRRWREPRVALPVVFCGIGIVVLQMSATARELYLLPFMAPCALLALQGVERITLRAHTAWDFVSRALFGLSAAATWLVWSDMTDPSSTHEQIRFLGRWLPLDWTMPIQPVAVMIALGFTSAWLWLLPLLRQTGKWRGVFSWCAGAMLAWGLVFTLLLPWIDVAKSYRSVFEDLSVHLDSAWRQGDCLASQDLGESEAPMLYYFTGILHAPLAADAPENTQCRWIIVQGAPNDGKTPAGDWTPFWAGARPGDDGQQLRVYLRKPFSIANASNINKTQPIKTTNWVRAEAHAPHRSMSAPTRHGDVESNQSVRRFPSV</sequence>
<feature type="transmembrane region" description="Helical" evidence="9">
    <location>
        <begin position="331"/>
        <end position="349"/>
    </location>
</feature>
<keyword evidence="6 9" id="KW-1133">Transmembrane helix</keyword>
<evidence type="ECO:0000256" key="8">
    <source>
        <dbReference type="SAM" id="MobiDB-lite"/>
    </source>
</evidence>
<feature type="transmembrane region" description="Helical" evidence="9">
    <location>
        <begin position="384"/>
        <end position="401"/>
    </location>
</feature>
<keyword evidence="5 9" id="KW-0812">Transmembrane</keyword>
<comment type="subcellular location">
    <subcellularLocation>
        <location evidence="1">Cell membrane</location>
        <topology evidence="1">Multi-pass membrane protein</topology>
    </subcellularLocation>
</comment>
<feature type="transmembrane region" description="Helical" evidence="9">
    <location>
        <begin position="298"/>
        <end position="319"/>
    </location>
</feature>
<feature type="region of interest" description="Disordered" evidence="8">
    <location>
        <begin position="611"/>
        <end position="638"/>
    </location>
</feature>
<reference evidence="10 11" key="1">
    <citation type="submission" date="2018-10" db="EMBL/GenBank/DDBJ databases">
        <title>Paraburkholderia sp. 7MK8-2, isolated from soil.</title>
        <authorList>
            <person name="Gao Z.-H."/>
            <person name="Qiu L.-H."/>
        </authorList>
    </citation>
    <scope>NUCLEOTIDE SEQUENCE [LARGE SCALE GENOMIC DNA]</scope>
    <source>
        <strain evidence="10 11">7MK8-2</strain>
    </source>
</reference>
<dbReference type="GO" id="GO:0009103">
    <property type="term" value="P:lipopolysaccharide biosynthetic process"/>
    <property type="evidence" value="ECO:0007669"/>
    <property type="project" value="UniProtKB-ARBA"/>
</dbReference>
<evidence type="ECO:0000313" key="11">
    <source>
        <dbReference type="Proteomes" id="UP000280434"/>
    </source>
</evidence>
<evidence type="ECO:0000256" key="4">
    <source>
        <dbReference type="ARBA" id="ARBA00022679"/>
    </source>
</evidence>
<proteinExistence type="predicted"/>
<dbReference type="PANTHER" id="PTHR33908">
    <property type="entry name" value="MANNOSYLTRANSFERASE YKCB-RELATED"/>
    <property type="match status" value="1"/>
</dbReference>
<evidence type="ECO:0000256" key="5">
    <source>
        <dbReference type="ARBA" id="ARBA00022692"/>
    </source>
</evidence>
<dbReference type="PANTHER" id="PTHR33908:SF11">
    <property type="entry name" value="MEMBRANE PROTEIN"/>
    <property type="match status" value="1"/>
</dbReference>
<keyword evidence="4 10" id="KW-0808">Transferase</keyword>
<dbReference type="GO" id="GO:0016763">
    <property type="term" value="F:pentosyltransferase activity"/>
    <property type="evidence" value="ECO:0007669"/>
    <property type="project" value="TreeGrafter"/>
</dbReference>
<feature type="transmembrane region" description="Helical" evidence="9">
    <location>
        <begin position="355"/>
        <end position="372"/>
    </location>
</feature>
<dbReference type="InterPro" id="IPR050297">
    <property type="entry name" value="LipidA_mod_glycosyltrf_83"/>
</dbReference>
<evidence type="ECO:0000256" key="9">
    <source>
        <dbReference type="SAM" id="Phobius"/>
    </source>
</evidence>
<evidence type="ECO:0000256" key="2">
    <source>
        <dbReference type="ARBA" id="ARBA00022475"/>
    </source>
</evidence>
<accession>A0A494X086</accession>
<feature type="transmembrane region" description="Helical" evidence="9">
    <location>
        <begin position="242"/>
        <end position="262"/>
    </location>
</feature>
<dbReference type="EMBL" id="RBZV01000017">
    <property type="protein sequence ID" value="RKP43750.1"/>
    <property type="molecule type" value="Genomic_DNA"/>
</dbReference>
<dbReference type="GO" id="GO:0005886">
    <property type="term" value="C:plasma membrane"/>
    <property type="evidence" value="ECO:0007669"/>
    <property type="project" value="UniProtKB-SubCell"/>
</dbReference>
<feature type="transmembrane region" description="Helical" evidence="9">
    <location>
        <begin position="193"/>
        <end position="209"/>
    </location>
</feature>
<feature type="transmembrane region" description="Helical" evidence="9">
    <location>
        <begin position="104"/>
        <end position="124"/>
    </location>
</feature>
<name>A0A494X086_9BURK</name>
<feature type="transmembrane region" description="Helical" evidence="9">
    <location>
        <begin position="23"/>
        <end position="42"/>
    </location>
</feature>
<keyword evidence="7 9" id="KW-0472">Membrane</keyword>
<evidence type="ECO:0000256" key="1">
    <source>
        <dbReference type="ARBA" id="ARBA00004651"/>
    </source>
</evidence>
<dbReference type="AlphaFoldDB" id="A0A494X086"/>
<organism evidence="10 11">
    <name type="scientific">Trinickia fusca</name>
    <dbReference type="NCBI Taxonomy" id="2419777"/>
    <lineage>
        <taxon>Bacteria</taxon>
        <taxon>Pseudomonadati</taxon>
        <taxon>Pseudomonadota</taxon>
        <taxon>Betaproteobacteria</taxon>
        <taxon>Burkholderiales</taxon>
        <taxon>Burkholderiaceae</taxon>
        <taxon>Trinickia</taxon>
    </lineage>
</organism>
<feature type="transmembrane region" description="Helical" evidence="9">
    <location>
        <begin position="162"/>
        <end position="181"/>
    </location>
</feature>
<evidence type="ECO:0000256" key="6">
    <source>
        <dbReference type="ARBA" id="ARBA00022989"/>
    </source>
</evidence>
<keyword evidence="3" id="KW-0328">Glycosyltransferase</keyword>
<evidence type="ECO:0000256" key="3">
    <source>
        <dbReference type="ARBA" id="ARBA00022676"/>
    </source>
</evidence>
<keyword evidence="2" id="KW-1003">Cell membrane</keyword>
<evidence type="ECO:0000313" key="10">
    <source>
        <dbReference type="EMBL" id="RKP43750.1"/>
    </source>
</evidence>
<gene>
    <name evidence="10" type="ORF">D7S89_25070</name>
</gene>